<evidence type="ECO:0000313" key="2">
    <source>
        <dbReference type="Proteomes" id="UP000308197"/>
    </source>
</evidence>
<evidence type="ECO:0000313" key="1">
    <source>
        <dbReference type="EMBL" id="TFK79840.1"/>
    </source>
</evidence>
<dbReference type="AlphaFoldDB" id="A0A5C3NV14"/>
<dbReference type="EMBL" id="ML211917">
    <property type="protein sequence ID" value="TFK79840.1"/>
    <property type="molecule type" value="Genomic_DNA"/>
</dbReference>
<reference evidence="1 2" key="1">
    <citation type="journal article" date="2019" name="Nat. Ecol. Evol.">
        <title>Megaphylogeny resolves global patterns of mushroom evolution.</title>
        <authorList>
            <person name="Varga T."/>
            <person name="Krizsan K."/>
            <person name="Foldi C."/>
            <person name="Dima B."/>
            <person name="Sanchez-Garcia M."/>
            <person name="Sanchez-Ramirez S."/>
            <person name="Szollosi G.J."/>
            <person name="Szarkandi J.G."/>
            <person name="Papp V."/>
            <person name="Albert L."/>
            <person name="Andreopoulos W."/>
            <person name="Angelini C."/>
            <person name="Antonin V."/>
            <person name="Barry K.W."/>
            <person name="Bougher N.L."/>
            <person name="Buchanan P."/>
            <person name="Buyck B."/>
            <person name="Bense V."/>
            <person name="Catcheside P."/>
            <person name="Chovatia M."/>
            <person name="Cooper J."/>
            <person name="Damon W."/>
            <person name="Desjardin D."/>
            <person name="Finy P."/>
            <person name="Geml J."/>
            <person name="Haridas S."/>
            <person name="Hughes K."/>
            <person name="Justo A."/>
            <person name="Karasinski D."/>
            <person name="Kautmanova I."/>
            <person name="Kiss B."/>
            <person name="Kocsube S."/>
            <person name="Kotiranta H."/>
            <person name="LaButti K.M."/>
            <person name="Lechner B.E."/>
            <person name="Liimatainen K."/>
            <person name="Lipzen A."/>
            <person name="Lukacs Z."/>
            <person name="Mihaltcheva S."/>
            <person name="Morgado L.N."/>
            <person name="Niskanen T."/>
            <person name="Noordeloos M.E."/>
            <person name="Ohm R.A."/>
            <person name="Ortiz-Santana B."/>
            <person name="Ovrebo C."/>
            <person name="Racz N."/>
            <person name="Riley R."/>
            <person name="Savchenko A."/>
            <person name="Shiryaev A."/>
            <person name="Soop K."/>
            <person name="Spirin V."/>
            <person name="Szebenyi C."/>
            <person name="Tomsovsky M."/>
            <person name="Tulloss R.E."/>
            <person name="Uehling J."/>
            <person name="Grigoriev I.V."/>
            <person name="Vagvolgyi C."/>
            <person name="Papp T."/>
            <person name="Martin F.M."/>
            <person name="Miettinen O."/>
            <person name="Hibbett D.S."/>
            <person name="Nagy L.G."/>
        </authorList>
    </citation>
    <scope>NUCLEOTIDE SEQUENCE [LARGE SCALE GENOMIC DNA]</scope>
    <source>
        <strain evidence="1 2">HHB13444</strain>
    </source>
</reference>
<name>A0A5C3NV14_9APHY</name>
<gene>
    <name evidence="1" type="ORF">K466DRAFT_570000</name>
</gene>
<keyword evidence="2" id="KW-1185">Reference proteome</keyword>
<dbReference type="InParanoid" id="A0A5C3NV14"/>
<sequence length="139" mass="16254">MLPQPCLGILVNMLIVQMPSEFSNIHEIVHDIDGIRSPWRILASLSKKLEAAGMPGIRLVTEKWYHRWHARVYEKYWWRSRSKMFLTALENHRLSRGIAVIFLNKGVEICVQESKDQDILSRRQLLDHMMFVAIAKGSR</sequence>
<accession>A0A5C3NV14</accession>
<protein>
    <submittedName>
        <fullName evidence="1">Uncharacterized protein</fullName>
    </submittedName>
</protein>
<organism evidence="1 2">
    <name type="scientific">Polyporus arcularius HHB13444</name>
    <dbReference type="NCBI Taxonomy" id="1314778"/>
    <lineage>
        <taxon>Eukaryota</taxon>
        <taxon>Fungi</taxon>
        <taxon>Dikarya</taxon>
        <taxon>Basidiomycota</taxon>
        <taxon>Agaricomycotina</taxon>
        <taxon>Agaricomycetes</taxon>
        <taxon>Polyporales</taxon>
        <taxon>Polyporaceae</taxon>
        <taxon>Polyporus</taxon>
    </lineage>
</organism>
<dbReference type="Proteomes" id="UP000308197">
    <property type="component" value="Unassembled WGS sequence"/>
</dbReference>
<proteinExistence type="predicted"/>